<keyword evidence="1" id="KW-0732">Signal</keyword>
<dbReference type="InterPro" id="IPR026444">
    <property type="entry name" value="Secre_tail"/>
</dbReference>
<evidence type="ECO:0000259" key="3">
    <source>
        <dbReference type="Pfam" id="PF16656"/>
    </source>
</evidence>
<dbReference type="EMBL" id="JBHUOM010000019">
    <property type="protein sequence ID" value="MFD2935585.1"/>
    <property type="molecule type" value="Genomic_DNA"/>
</dbReference>
<evidence type="ECO:0000259" key="4">
    <source>
        <dbReference type="Pfam" id="PF18962"/>
    </source>
</evidence>
<reference evidence="6" key="1">
    <citation type="journal article" date="2019" name="Int. J. Syst. Evol. Microbiol.">
        <title>The Global Catalogue of Microorganisms (GCM) 10K type strain sequencing project: providing services to taxonomists for standard genome sequencing and annotation.</title>
        <authorList>
            <consortium name="The Broad Institute Genomics Platform"/>
            <consortium name="The Broad Institute Genome Sequencing Center for Infectious Disease"/>
            <person name="Wu L."/>
            <person name="Ma J."/>
        </authorList>
    </citation>
    <scope>NUCLEOTIDE SEQUENCE [LARGE SCALE GENOMIC DNA]</scope>
    <source>
        <strain evidence="6">KCTC 52490</strain>
    </source>
</reference>
<dbReference type="Pfam" id="PF16656">
    <property type="entry name" value="Pur_ac_phosph_N"/>
    <property type="match status" value="1"/>
</dbReference>
<dbReference type="SUPFAM" id="SSF56300">
    <property type="entry name" value="Metallo-dependent phosphatases"/>
    <property type="match status" value="1"/>
</dbReference>
<dbReference type="RefSeq" id="WP_381503641.1">
    <property type="nucleotide sequence ID" value="NZ_JBHUOM010000019.1"/>
</dbReference>
<dbReference type="Gene3D" id="2.60.40.380">
    <property type="entry name" value="Purple acid phosphatase-like, N-terminal"/>
    <property type="match status" value="1"/>
</dbReference>
<evidence type="ECO:0000313" key="5">
    <source>
        <dbReference type="EMBL" id="MFD2935585.1"/>
    </source>
</evidence>
<name>A0ABW6AMZ8_9BACT</name>
<feature type="domain" description="Calcineurin-like phosphoesterase" evidence="2">
    <location>
        <begin position="120"/>
        <end position="326"/>
    </location>
</feature>
<dbReference type="PANTHER" id="PTHR45867:SF3">
    <property type="entry name" value="ACID PHOSPHATASE TYPE 7"/>
    <property type="match status" value="1"/>
</dbReference>
<organism evidence="5 6">
    <name type="scientific">Spirosoma flavum</name>
    <dbReference type="NCBI Taxonomy" id="2048557"/>
    <lineage>
        <taxon>Bacteria</taxon>
        <taxon>Pseudomonadati</taxon>
        <taxon>Bacteroidota</taxon>
        <taxon>Cytophagia</taxon>
        <taxon>Cytophagales</taxon>
        <taxon>Cytophagaceae</taxon>
        <taxon>Spirosoma</taxon>
    </lineage>
</organism>
<proteinExistence type="predicted"/>
<dbReference type="InterPro" id="IPR029052">
    <property type="entry name" value="Metallo-depent_PP-like"/>
</dbReference>
<dbReference type="InterPro" id="IPR004843">
    <property type="entry name" value="Calcineurin-like_PHP"/>
</dbReference>
<dbReference type="NCBIfam" id="TIGR04183">
    <property type="entry name" value="Por_Secre_tail"/>
    <property type="match status" value="1"/>
</dbReference>
<dbReference type="InterPro" id="IPR008963">
    <property type="entry name" value="Purple_acid_Pase-like_N"/>
</dbReference>
<protein>
    <submittedName>
        <fullName evidence="5">Metallophosphoesterase</fullName>
    </submittedName>
</protein>
<evidence type="ECO:0000259" key="2">
    <source>
        <dbReference type="Pfam" id="PF00149"/>
    </source>
</evidence>
<keyword evidence="6" id="KW-1185">Reference proteome</keyword>
<dbReference type="SUPFAM" id="SSF49363">
    <property type="entry name" value="Purple acid phosphatase, N-terminal domain"/>
    <property type="match status" value="1"/>
</dbReference>
<dbReference type="Pfam" id="PF00149">
    <property type="entry name" value="Metallophos"/>
    <property type="match status" value="1"/>
</dbReference>
<feature type="domain" description="Secretion system C-terminal sorting" evidence="4">
    <location>
        <begin position="701"/>
        <end position="774"/>
    </location>
</feature>
<dbReference type="Pfam" id="PF18962">
    <property type="entry name" value="Por_Secre_tail"/>
    <property type="match status" value="1"/>
</dbReference>
<gene>
    <name evidence="5" type="ORF">ACFS25_17515</name>
</gene>
<evidence type="ECO:0000256" key="1">
    <source>
        <dbReference type="ARBA" id="ARBA00022729"/>
    </source>
</evidence>
<dbReference type="Proteomes" id="UP001597512">
    <property type="component" value="Unassembled WGS sequence"/>
</dbReference>
<dbReference type="PANTHER" id="PTHR45867">
    <property type="entry name" value="PURPLE ACID PHOSPHATASE"/>
    <property type="match status" value="1"/>
</dbReference>
<comment type="caution">
    <text evidence="5">The sequence shown here is derived from an EMBL/GenBank/DDBJ whole genome shotgun (WGS) entry which is preliminary data.</text>
</comment>
<dbReference type="Gene3D" id="3.60.21.10">
    <property type="match status" value="1"/>
</dbReference>
<feature type="domain" description="Purple acid phosphatase N-terminal" evidence="3">
    <location>
        <begin position="31"/>
        <end position="101"/>
    </location>
</feature>
<sequence length="776" mass="84806">MKHSFYLIIIYFYFLGYKADAQSPKLVRGPYLQVVTPTSVVVRWRTDQPTTGRVWFGASASQLTGNVRESQPTLEHSLTLTGLLPATRYAYAIGYDDTQLTNGPDYYVKTAVPAGDTRPLRFWVLGDFGSGTQNQKNVYQSYLAATTNRPADLWIWLGDNAYSYGLEEEYQQVVFPVYAQTLRNTPLFITPGNHDYADSETNFNTAYYRLFSFPEQGESGGISSGSKSYFSADYGNVHLISLDSQGRQDRQYRLYDTTSTQVQWLKRDLAANKLPWTIVIFHHPPYSKGGHNSDTELSMRLIRENLTPILERFGVDLVLNGHSHGYERTYRLKGLRGLANTFDKATNIAENTTARYDGSPNSCPILTKGQGTVYVVNGSGGQLGGQSPDFPHPATVYNNTTLGGSMLLDVNDNRLDAQLVMADGSVQDKFTIMKNVNKITSLTAEYADTLQFTASWMGDYHWSGGQTSRTIRYTADKPGTIPVAVTDTDARQCLTDQFTIVVQQPPTITTKSSVSTAVCVGSTIAVTAIPENTTKAAGWQYDVLISDASGNFTSEQIVGSGALTTLKATIPTNLLPGTGYRLRVRPRGITYAQLVPSAGFTIKSLPTATLAGSTTVLQGQPISLTLSFTGDGPWHGSLSDGTSFSGSINPMVLTIQSTKSIVYSVASIENNCGKGSASGRASITVLIPTAEEEFAGGQLKIYPNPAHEVVYVELSTTQKKEVSLSLRDEQGRSVFQKQFGQVTTISESVPMPNAPGTYLLTVQAGQNRITRKVVRQ</sequence>
<accession>A0ABW6AMZ8</accession>
<dbReference type="InterPro" id="IPR015914">
    <property type="entry name" value="PAPs_N"/>
</dbReference>
<evidence type="ECO:0000313" key="6">
    <source>
        <dbReference type="Proteomes" id="UP001597512"/>
    </source>
</evidence>